<keyword evidence="3" id="KW-1185">Reference proteome</keyword>
<evidence type="ECO:0000256" key="1">
    <source>
        <dbReference type="SAM" id="Phobius"/>
    </source>
</evidence>
<accession>A0ABQ7YTM1</accession>
<comment type="caution">
    <text evidence="2">The sequence shown here is derived from an EMBL/GenBank/DDBJ whole genome shotgun (WGS) entry which is preliminary data.</text>
</comment>
<keyword evidence="1" id="KW-0472">Membrane</keyword>
<protein>
    <submittedName>
        <fullName evidence="2">Uncharacterized protein</fullName>
    </submittedName>
</protein>
<dbReference type="PANTHER" id="PTHR31933:SF5">
    <property type="entry name" value="O-FUCOSYLTRANSFERASE 31"/>
    <property type="match status" value="1"/>
</dbReference>
<keyword evidence="1" id="KW-0812">Transmembrane</keyword>
<keyword evidence="1" id="KW-1133">Transmembrane helix</keyword>
<proteinExistence type="predicted"/>
<evidence type="ECO:0000313" key="2">
    <source>
        <dbReference type="EMBL" id="KAH0871108.1"/>
    </source>
</evidence>
<gene>
    <name evidence="2" type="ORF">HID58_078130</name>
</gene>
<dbReference type="Proteomes" id="UP000824890">
    <property type="component" value="Unassembled WGS sequence"/>
</dbReference>
<reference evidence="2 3" key="1">
    <citation type="submission" date="2021-05" db="EMBL/GenBank/DDBJ databases">
        <title>Genome Assembly of Synthetic Allotetraploid Brassica napus Reveals Homoeologous Exchanges between Subgenomes.</title>
        <authorList>
            <person name="Davis J.T."/>
        </authorList>
    </citation>
    <scope>NUCLEOTIDE SEQUENCE [LARGE SCALE GENOMIC DNA]</scope>
    <source>
        <strain evidence="3">cv. Da-Ae</strain>
        <tissue evidence="2">Seedling</tissue>
    </source>
</reference>
<dbReference type="PANTHER" id="PTHR31933">
    <property type="entry name" value="O-FUCOSYLTRANSFERASE 2-RELATED"/>
    <property type="match status" value="1"/>
</dbReference>
<sequence length="216" mass="24189">TLISRRGHHPSLGVFVLLFPIFSPPSAFFEERSSVAFAGMVLLIARFRLDNRWSYGLPFLINLGSLALNLTKLSSSFFIVLHYVSVAKILNVTLLIPRLDMKILFGKDSRDFKLPVPSQIYSMWITLPPKDELLELQGSRLCGESLACCYPEVCGKIPPSDLARKGQVLVNKSLGWSEFEGAVLKGHKNSQGQLRLRKQKQSIYTYPAPDCMCKVA</sequence>
<name>A0ABQ7YTM1_BRANA</name>
<feature type="non-terminal residue" evidence="2">
    <location>
        <position position="1"/>
    </location>
</feature>
<dbReference type="EMBL" id="JAGKQM010000017">
    <property type="protein sequence ID" value="KAH0871108.1"/>
    <property type="molecule type" value="Genomic_DNA"/>
</dbReference>
<feature type="transmembrane region" description="Helical" evidence="1">
    <location>
        <begin position="77"/>
        <end position="96"/>
    </location>
</feature>
<feature type="transmembrane region" description="Helical" evidence="1">
    <location>
        <begin position="53"/>
        <end position="70"/>
    </location>
</feature>
<organism evidence="2 3">
    <name type="scientific">Brassica napus</name>
    <name type="common">Rape</name>
    <dbReference type="NCBI Taxonomy" id="3708"/>
    <lineage>
        <taxon>Eukaryota</taxon>
        <taxon>Viridiplantae</taxon>
        <taxon>Streptophyta</taxon>
        <taxon>Embryophyta</taxon>
        <taxon>Tracheophyta</taxon>
        <taxon>Spermatophyta</taxon>
        <taxon>Magnoliopsida</taxon>
        <taxon>eudicotyledons</taxon>
        <taxon>Gunneridae</taxon>
        <taxon>Pentapetalae</taxon>
        <taxon>rosids</taxon>
        <taxon>malvids</taxon>
        <taxon>Brassicales</taxon>
        <taxon>Brassicaceae</taxon>
        <taxon>Brassiceae</taxon>
        <taxon>Brassica</taxon>
    </lineage>
</organism>
<dbReference type="InterPro" id="IPR052272">
    <property type="entry name" value="GT106_glycosyltransferase"/>
</dbReference>
<evidence type="ECO:0000313" key="3">
    <source>
        <dbReference type="Proteomes" id="UP000824890"/>
    </source>
</evidence>